<organism evidence="2">
    <name type="scientific">marine sediment metagenome</name>
    <dbReference type="NCBI Taxonomy" id="412755"/>
    <lineage>
        <taxon>unclassified sequences</taxon>
        <taxon>metagenomes</taxon>
        <taxon>ecological metagenomes</taxon>
    </lineage>
</organism>
<accession>A0A0F8YK08</accession>
<dbReference type="AlphaFoldDB" id="A0A0F8YK08"/>
<dbReference type="EMBL" id="LAZR01056505">
    <property type="protein sequence ID" value="KKK74045.1"/>
    <property type="molecule type" value="Genomic_DNA"/>
</dbReference>
<keyword evidence="1" id="KW-0812">Transmembrane</keyword>
<evidence type="ECO:0000256" key="1">
    <source>
        <dbReference type="SAM" id="Phobius"/>
    </source>
</evidence>
<comment type="caution">
    <text evidence="2">The sequence shown here is derived from an EMBL/GenBank/DDBJ whole genome shotgun (WGS) entry which is preliminary data.</text>
</comment>
<name>A0A0F8YK08_9ZZZZ</name>
<keyword evidence="1" id="KW-1133">Transmembrane helix</keyword>
<feature type="non-terminal residue" evidence="2">
    <location>
        <position position="44"/>
    </location>
</feature>
<evidence type="ECO:0000313" key="2">
    <source>
        <dbReference type="EMBL" id="KKK74045.1"/>
    </source>
</evidence>
<reference evidence="2" key="1">
    <citation type="journal article" date="2015" name="Nature">
        <title>Complex archaea that bridge the gap between prokaryotes and eukaryotes.</title>
        <authorList>
            <person name="Spang A."/>
            <person name="Saw J.H."/>
            <person name="Jorgensen S.L."/>
            <person name="Zaremba-Niedzwiedzka K."/>
            <person name="Martijn J."/>
            <person name="Lind A.E."/>
            <person name="van Eijk R."/>
            <person name="Schleper C."/>
            <person name="Guy L."/>
            <person name="Ettema T.J."/>
        </authorList>
    </citation>
    <scope>NUCLEOTIDE SEQUENCE</scope>
</reference>
<feature type="transmembrane region" description="Helical" evidence="1">
    <location>
        <begin position="16"/>
        <end position="38"/>
    </location>
</feature>
<sequence>MASATDLTANVRQVRIGLVLAILTIAYGFGLGGLFGFIEDDMKG</sequence>
<proteinExistence type="predicted"/>
<keyword evidence="1" id="KW-0472">Membrane</keyword>
<gene>
    <name evidence="2" type="ORF">LCGC14_2887700</name>
</gene>
<protein>
    <submittedName>
        <fullName evidence="2">Uncharacterized protein</fullName>
    </submittedName>
</protein>